<dbReference type="OrthoDB" id="3194870at2"/>
<dbReference type="PANTHER" id="PTHR11019">
    <property type="entry name" value="HTH-TYPE TRANSCRIPTIONAL REGULATOR NIMR"/>
    <property type="match status" value="1"/>
</dbReference>
<reference evidence="7" key="1">
    <citation type="submission" date="2017-11" db="EMBL/GenBank/DDBJ databases">
        <title>Otitis media/interna in a cat caused by the recently described species Corynebacterium provencense.</title>
        <authorList>
            <person name="Kittl S."/>
            <person name="Brodard I."/>
            <person name="Rychener L."/>
            <person name="Jores J."/>
            <person name="Roosje P."/>
            <person name="Gobeli Brawand S."/>
        </authorList>
    </citation>
    <scope>NUCLEOTIDE SEQUENCE [LARGE SCALE GENOMIC DNA]</scope>
    <source>
        <strain evidence="7">17KM38</strain>
    </source>
</reference>
<dbReference type="Proteomes" id="UP000247696">
    <property type="component" value="Chromosome"/>
</dbReference>
<dbReference type="GO" id="GO:0043565">
    <property type="term" value="F:sequence-specific DNA binding"/>
    <property type="evidence" value="ECO:0007669"/>
    <property type="project" value="InterPro"/>
</dbReference>
<gene>
    <name evidence="6" type="primary">ripA_1</name>
    <name evidence="6" type="ORF">Csp1_00670</name>
</gene>
<keyword evidence="2" id="KW-0238">DNA-binding</keyword>
<dbReference type="KEGG" id="cpre:Csp1_00670"/>
<feature type="region of interest" description="Disordered" evidence="4">
    <location>
        <begin position="225"/>
        <end position="248"/>
    </location>
</feature>
<evidence type="ECO:0000259" key="5">
    <source>
        <dbReference type="PROSITE" id="PS01124"/>
    </source>
</evidence>
<evidence type="ECO:0000256" key="3">
    <source>
        <dbReference type="ARBA" id="ARBA00023163"/>
    </source>
</evidence>
<dbReference type="InterPro" id="IPR009057">
    <property type="entry name" value="Homeodomain-like_sf"/>
</dbReference>
<dbReference type="EMBL" id="CP024988">
    <property type="protein sequence ID" value="AWT24904.1"/>
    <property type="molecule type" value="Genomic_DNA"/>
</dbReference>
<evidence type="ECO:0000313" key="6">
    <source>
        <dbReference type="EMBL" id="AWT24904.1"/>
    </source>
</evidence>
<organism evidence="6 7">
    <name type="scientific">Corynebacterium provencense</name>
    <dbReference type="NCBI Taxonomy" id="1737425"/>
    <lineage>
        <taxon>Bacteria</taxon>
        <taxon>Bacillati</taxon>
        <taxon>Actinomycetota</taxon>
        <taxon>Actinomycetes</taxon>
        <taxon>Mycobacteriales</taxon>
        <taxon>Corynebacteriaceae</taxon>
        <taxon>Corynebacterium</taxon>
    </lineage>
</organism>
<dbReference type="PROSITE" id="PS01124">
    <property type="entry name" value="HTH_ARAC_FAMILY_2"/>
    <property type="match status" value="2"/>
</dbReference>
<dbReference type="PANTHER" id="PTHR11019:SF199">
    <property type="entry name" value="HTH-TYPE TRANSCRIPTIONAL REGULATOR NIMR"/>
    <property type="match status" value="1"/>
</dbReference>
<dbReference type="AlphaFoldDB" id="A0A2Z3YR06"/>
<protein>
    <submittedName>
        <fullName evidence="6">HTH-type transcriptional regulator RipA</fullName>
    </submittedName>
</protein>
<sequence>MWWVLSGTLHISCRVSDGPGRPDQPSSGQPSSGQLRTIQLGAGRATVLDKGVRVSVRRQQGTVALGYRSRTEDLLPFDREAPVSTGTVPADWEDALIGQFAESLSYLRAGRTLRPAAVPVLHRPPLPLDPAARAAARIMVEDPAAPAGVAELASAVFLSPSTLNRRFREDTSLTVGAWRSRLRISVAAEYLREPGSTLESAAHQVGLSSASSLCRLFRTVAGTTPARSCRADPPEDGPRPPGETRATVRSTWPRTNRLHVLVWAFRGNCRATVGETAVDVEEGRLVWLPAGVPNHLTTDPGGMVLPVGARAGRVHGIRRPVPVPGRPDRDRLLDVIGREYDPLAAERTDTVDGWFYAFLSEEPGPSEQGGEQGGEQGRQQSGEQGREGSAAGGDDSGLRESRVLERLLDDFRRDPTRNLTAQEWAEIAGCSVAELREALDVFGIPRVRRWAGHLRMVAARRLLLSGVPVAAVAHHLGYSGSASFSHVFRRAHGVGPRDFLGYA</sequence>
<feature type="compositionally biased region" description="Low complexity" evidence="4">
    <location>
        <begin position="360"/>
        <end position="369"/>
    </location>
</feature>
<feature type="compositionally biased region" description="Low complexity" evidence="4">
    <location>
        <begin position="16"/>
        <end position="34"/>
    </location>
</feature>
<dbReference type="PROSITE" id="PS00041">
    <property type="entry name" value="HTH_ARAC_FAMILY_1"/>
    <property type="match status" value="1"/>
</dbReference>
<dbReference type="Pfam" id="PF12833">
    <property type="entry name" value="HTH_18"/>
    <property type="match status" value="2"/>
</dbReference>
<proteinExistence type="predicted"/>
<feature type="domain" description="HTH araC/xylS-type" evidence="5">
    <location>
        <begin position="401"/>
        <end position="502"/>
    </location>
</feature>
<dbReference type="STRING" id="1737425.GCA_900049755_01862"/>
<name>A0A2Z3YR06_9CORY</name>
<feature type="domain" description="HTH araC/xylS-type" evidence="5">
    <location>
        <begin position="133"/>
        <end position="231"/>
    </location>
</feature>
<feature type="compositionally biased region" description="Basic and acidic residues" evidence="4">
    <location>
        <begin position="229"/>
        <end position="238"/>
    </location>
</feature>
<dbReference type="SMART" id="SM00342">
    <property type="entry name" value="HTH_ARAC"/>
    <property type="match status" value="2"/>
</dbReference>
<feature type="region of interest" description="Disordered" evidence="4">
    <location>
        <begin position="14"/>
        <end position="34"/>
    </location>
</feature>
<keyword evidence="3" id="KW-0804">Transcription</keyword>
<keyword evidence="7" id="KW-1185">Reference proteome</keyword>
<feature type="compositionally biased region" description="Low complexity" evidence="4">
    <location>
        <begin position="377"/>
        <end position="389"/>
    </location>
</feature>
<evidence type="ECO:0000256" key="4">
    <source>
        <dbReference type="SAM" id="MobiDB-lite"/>
    </source>
</evidence>
<keyword evidence="1" id="KW-0805">Transcription regulation</keyword>
<evidence type="ECO:0000256" key="1">
    <source>
        <dbReference type="ARBA" id="ARBA00023015"/>
    </source>
</evidence>
<evidence type="ECO:0000256" key="2">
    <source>
        <dbReference type="ARBA" id="ARBA00023125"/>
    </source>
</evidence>
<feature type="region of interest" description="Disordered" evidence="4">
    <location>
        <begin position="360"/>
        <end position="397"/>
    </location>
</feature>
<evidence type="ECO:0000313" key="7">
    <source>
        <dbReference type="Proteomes" id="UP000247696"/>
    </source>
</evidence>
<dbReference type="SUPFAM" id="SSF46689">
    <property type="entry name" value="Homeodomain-like"/>
    <property type="match status" value="2"/>
</dbReference>
<accession>A0A2Z3YR06</accession>
<dbReference type="GO" id="GO:0003700">
    <property type="term" value="F:DNA-binding transcription factor activity"/>
    <property type="evidence" value="ECO:0007669"/>
    <property type="project" value="InterPro"/>
</dbReference>
<dbReference type="InterPro" id="IPR018060">
    <property type="entry name" value="HTH_AraC"/>
</dbReference>
<dbReference type="InterPro" id="IPR018062">
    <property type="entry name" value="HTH_AraC-typ_CS"/>
</dbReference>
<dbReference type="Gene3D" id="1.10.10.60">
    <property type="entry name" value="Homeodomain-like"/>
    <property type="match status" value="3"/>
</dbReference>